<feature type="compositionally biased region" description="Low complexity" evidence="1">
    <location>
        <begin position="11"/>
        <end position="21"/>
    </location>
</feature>
<dbReference type="AlphaFoldDB" id="A0A6J4UQQ9"/>
<feature type="region of interest" description="Disordered" evidence="1">
    <location>
        <begin position="1"/>
        <end position="71"/>
    </location>
</feature>
<dbReference type="EMBL" id="CADCWN010000055">
    <property type="protein sequence ID" value="CAA9557111.1"/>
    <property type="molecule type" value="Genomic_DNA"/>
</dbReference>
<accession>A0A6J4UQQ9</accession>
<feature type="compositionally biased region" description="Polar residues" evidence="1">
    <location>
        <begin position="1"/>
        <end position="10"/>
    </location>
</feature>
<sequence>STGPGSTWPRSSSASCSASASTGGWATRRRWPARSRPGSPRATPPTGVSTGASPPPTPASNSSASTRHMRS</sequence>
<organism evidence="2">
    <name type="scientific">uncultured Thermomicrobiales bacterium</name>
    <dbReference type="NCBI Taxonomy" id="1645740"/>
    <lineage>
        <taxon>Bacteria</taxon>
        <taxon>Pseudomonadati</taxon>
        <taxon>Thermomicrobiota</taxon>
        <taxon>Thermomicrobia</taxon>
        <taxon>Thermomicrobiales</taxon>
        <taxon>environmental samples</taxon>
    </lineage>
</organism>
<gene>
    <name evidence="2" type="ORF">AVDCRST_MAG18-764</name>
</gene>
<protein>
    <submittedName>
        <fullName evidence="2">Uncharacterized protein</fullName>
    </submittedName>
</protein>
<evidence type="ECO:0000313" key="2">
    <source>
        <dbReference type="EMBL" id="CAA9557111.1"/>
    </source>
</evidence>
<feature type="non-terminal residue" evidence="2">
    <location>
        <position position="1"/>
    </location>
</feature>
<evidence type="ECO:0000256" key="1">
    <source>
        <dbReference type="SAM" id="MobiDB-lite"/>
    </source>
</evidence>
<proteinExistence type="predicted"/>
<feature type="compositionally biased region" description="Low complexity" evidence="1">
    <location>
        <begin position="59"/>
        <end position="71"/>
    </location>
</feature>
<name>A0A6J4UQQ9_9BACT</name>
<reference evidence="2" key="1">
    <citation type="submission" date="2020-02" db="EMBL/GenBank/DDBJ databases">
        <authorList>
            <person name="Meier V. D."/>
        </authorList>
    </citation>
    <scope>NUCLEOTIDE SEQUENCE</scope>
    <source>
        <strain evidence="2">AVDCRST_MAG18</strain>
    </source>
</reference>
<feature type="non-terminal residue" evidence="2">
    <location>
        <position position="71"/>
    </location>
</feature>